<reference evidence="3 4" key="1">
    <citation type="submission" date="2016-05" db="EMBL/GenBank/DDBJ databases">
        <title>Genome sequencing of Trichophyton rubrum CMCC(F)T1i isolated from hair.</title>
        <authorList>
            <person name="Zhan P."/>
            <person name="Tao Y."/>
            <person name="Liu W."/>
        </authorList>
    </citation>
    <scope>NUCLEOTIDE SEQUENCE [LARGE SCALE GENOMIC DNA]</scope>
    <source>
        <strain evidence="4">CMCC(F)T1i</strain>
    </source>
</reference>
<dbReference type="Proteomes" id="UP000243015">
    <property type="component" value="Unassembled WGS sequence"/>
</dbReference>
<protein>
    <submittedName>
        <fullName evidence="3">Uncharacterized protein</fullName>
    </submittedName>
</protein>
<sequence>MSLSSRRPSVVGAFDASFFLLTAGCGALESDPWKTTKKTGDEESEETRRGKRTRRTTGIQRLGRSWDSLAGFKGPSTAVGRAGGCERRAPATTARPRWNTAGHSLWLVAVDERYSELLATGIVVSQRGHSRVNIDIPEQVLSRTRRFRFDIRGCDGDAGHGYGQRAISSDEFRVSILTRIAVRDAGDETLTAGSKTGIGIGIGLAFVALASLGFLHFYRRRRRRREIDSYLAASRPAQTEAAAVTTTSTSTMASPESIAEMPTDNETVKQSVFEIEGQGRKLAELQGSLAASEMPASSAHQQPAAPVELPGSIPRTIST</sequence>
<dbReference type="EMBL" id="LHPM01000018">
    <property type="protein sequence ID" value="OAL63431.1"/>
    <property type="molecule type" value="Genomic_DNA"/>
</dbReference>
<proteinExistence type="predicted"/>
<gene>
    <name evidence="3" type="ORF">A7C99_5825</name>
</gene>
<feature type="compositionally biased region" description="Low complexity" evidence="1">
    <location>
        <begin position="295"/>
        <end position="306"/>
    </location>
</feature>
<feature type="transmembrane region" description="Helical" evidence="2">
    <location>
        <begin position="198"/>
        <end position="218"/>
    </location>
</feature>
<evidence type="ECO:0000256" key="1">
    <source>
        <dbReference type="SAM" id="MobiDB-lite"/>
    </source>
</evidence>
<dbReference type="VEuPathDB" id="FungiDB:TERG_00479"/>
<feature type="region of interest" description="Disordered" evidence="1">
    <location>
        <begin position="284"/>
        <end position="319"/>
    </location>
</feature>
<keyword evidence="2" id="KW-0472">Membrane</keyword>
<keyword evidence="2" id="KW-1133">Transmembrane helix</keyword>
<feature type="compositionally biased region" description="Low complexity" evidence="1">
    <location>
        <begin position="238"/>
        <end position="254"/>
    </location>
</feature>
<dbReference type="AlphaFoldDB" id="A0A178ETN7"/>
<name>A0A178ETN7_TRIRU</name>
<comment type="caution">
    <text evidence="3">The sequence shown here is derived from an EMBL/GenBank/DDBJ whole genome shotgun (WGS) entry which is preliminary data.</text>
</comment>
<evidence type="ECO:0000313" key="3">
    <source>
        <dbReference type="EMBL" id="OAL63431.1"/>
    </source>
</evidence>
<evidence type="ECO:0000256" key="2">
    <source>
        <dbReference type="SAM" id="Phobius"/>
    </source>
</evidence>
<feature type="region of interest" description="Disordered" evidence="1">
    <location>
        <begin position="31"/>
        <end position="57"/>
    </location>
</feature>
<organism evidence="3 4">
    <name type="scientific">Trichophyton rubrum</name>
    <name type="common">Athlete's foot fungus</name>
    <name type="synonym">Epidermophyton rubrum</name>
    <dbReference type="NCBI Taxonomy" id="5551"/>
    <lineage>
        <taxon>Eukaryota</taxon>
        <taxon>Fungi</taxon>
        <taxon>Dikarya</taxon>
        <taxon>Ascomycota</taxon>
        <taxon>Pezizomycotina</taxon>
        <taxon>Eurotiomycetes</taxon>
        <taxon>Eurotiomycetidae</taxon>
        <taxon>Onygenales</taxon>
        <taxon>Arthrodermataceae</taxon>
        <taxon>Trichophyton</taxon>
    </lineage>
</organism>
<keyword evidence="2" id="KW-0812">Transmembrane</keyword>
<evidence type="ECO:0000313" key="4">
    <source>
        <dbReference type="Proteomes" id="UP000243015"/>
    </source>
</evidence>
<feature type="region of interest" description="Disordered" evidence="1">
    <location>
        <begin position="238"/>
        <end position="260"/>
    </location>
</feature>
<feature type="compositionally biased region" description="Basic and acidic residues" evidence="1">
    <location>
        <begin position="31"/>
        <end position="41"/>
    </location>
</feature>
<accession>A0A178ETN7</accession>